<protein>
    <submittedName>
        <fullName evidence="1">Uncharacterized protein</fullName>
    </submittedName>
</protein>
<organism evidence="1">
    <name type="scientific">Notodromas monacha</name>
    <dbReference type="NCBI Taxonomy" id="399045"/>
    <lineage>
        <taxon>Eukaryota</taxon>
        <taxon>Metazoa</taxon>
        <taxon>Ecdysozoa</taxon>
        <taxon>Arthropoda</taxon>
        <taxon>Crustacea</taxon>
        <taxon>Oligostraca</taxon>
        <taxon>Ostracoda</taxon>
        <taxon>Podocopa</taxon>
        <taxon>Podocopida</taxon>
        <taxon>Cypridocopina</taxon>
        <taxon>Cypridoidea</taxon>
        <taxon>Cyprididae</taxon>
        <taxon>Notodromas</taxon>
    </lineage>
</organism>
<keyword evidence="2" id="KW-1185">Reference proteome</keyword>
<dbReference type="AlphaFoldDB" id="A0A7R9BGH3"/>
<gene>
    <name evidence="1" type="ORF">NMOB1V02_LOCUS2681</name>
</gene>
<evidence type="ECO:0000313" key="2">
    <source>
        <dbReference type="Proteomes" id="UP000678499"/>
    </source>
</evidence>
<evidence type="ECO:0000313" key="1">
    <source>
        <dbReference type="EMBL" id="CAD7274863.1"/>
    </source>
</evidence>
<proteinExistence type="predicted"/>
<sequence>MECELNNREALKQLLDAIRRESKDIPAPVEVPKVTVNESFCHRMELEEGIPEESMDVQAPVEPQKLSVIESSCLRMEMEEVICRESKNVPAPVEVPEVEESSCHGGEVQGTVSQESMDVQAPVEVPKVPVVESSCPRSELSNLLTKISSVASKQTKVSNLLTKTSSVTSEQTKSVRAENKRLPEGHGFWDCYRSSLVLNRALTHDVPGVHSVAPFRACPMRKHDSFAPNDCSGRLDASDLRKNAIKWILMNNMLPGKALSMNGPFENQEELEDVEKCHSRVELDASMPEDCTLEVDSLVAERSDHRASRDKEPLHNHPQKKVSVELLRASDLVSLALDVLLEGLEGLCVNSETLGTELAQLAPQVADLLDLSALLANRAVVNADIASGKIRVKDF</sequence>
<name>A0A7R9BGH3_9CRUS</name>
<dbReference type="EMBL" id="CAJPEX010000312">
    <property type="protein sequence ID" value="CAG0915015.1"/>
    <property type="molecule type" value="Genomic_DNA"/>
</dbReference>
<dbReference type="Proteomes" id="UP000678499">
    <property type="component" value="Unassembled WGS sequence"/>
</dbReference>
<reference evidence="1" key="1">
    <citation type="submission" date="2020-11" db="EMBL/GenBank/DDBJ databases">
        <authorList>
            <person name="Tran Van P."/>
        </authorList>
    </citation>
    <scope>NUCLEOTIDE SEQUENCE</scope>
</reference>
<accession>A0A7R9BGH3</accession>
<dbReference type="EMBL" id="OA882349">
    <property type="protein sequence ID" value="CAD7274863.1"/>
    <property type="molecule type" value="Genomic_DNA"/>
</dbReference>